<protein>
    <submittedName>
        <fullName evidence="1">Dipeptidase</fullName>
    </submittedName>
</protein>
<evidence type="ECO:0000313" key="1">
    <source>
        <dbReference type="EMBL" id="QTX05910.1"/>
    </source>
</evidence>
<dbReference type="SUPFAM" id="SSF51556">
    <property type="entry name" value="Metallo-dependent hydrolases"/>
    <property type="match status" value="1"/>
</dbReference>
<accession>A0A975FNY5</accession>
<name>A0A975FNY5_9MICO</name>
<dbReference type="AlphaFoldDB" id="A0A975FNY5"/>
<dbReference type="CDD" id="cd01301">
    <property type="entry name" value="rDP_like"/>
    <property type="match status" value="1"/>
</dbReference>
<dbReference type="GO" id="GO:0070573">
    <property type="term" value="F:metallodipeptidase activity"/>
    <property type="evidence" value="ECO:0007669"/>
    <property type="project" value="InterPro"/>
</dbReference>
<dbReference type="Proteomes" id="UP000671914">
    <property type="component" value="Chromosome"/>
</dbReference>
<dbReference type="PANTHER" id="PTHR10443">
    <property type="entry name" value="MICROSOMAL DIPEPTIDASE"/>
    <property type="match status" value="1"/>
</dbReference>
<dbReference type="InterPro" id="IPR032466">
    <property type="entry name" value="Metal_Hydrolase"/>
</dbReference>
<dbReference type="GO" id="GO:0006508">
    <property type="term" value="P:proteolysis"/>
    <property type="evidence" value="ECO:0007669"/>
    <property type="project" value="InterPro"/>
</dbReference>
<dbReference type="PROSITE" id="PS51365">
    <property type="entry name" value="RENAL_DIPEPTIDASE_2"/>
    <property type="match status" value="1"/>
</dbReference>
<keyword evidence="2" id="KW-1185">Reference proteome</keyword>
<dbReference type="KEGG" id="aarc:G127AT_06890"/>
<dbReference type="InterPro" id="IPR008257">
    <property type="entry name" value="Pept_M19"/>
</dbReference>
<reference evidence="1" key="1">
    <citation type="submission" date="2021-03" db="EMBL/GenBank/DDBJ databases">
        <title>Agromyces archimandritus sp. nov., isolated from the cockroach Archimandrita tessellata.</title>
        <authorList>
            <person name="Guzman J."/>
            <person name="Ortuzar M."/>
            <person name="Poehlein A."/>
            <person name="Daniel R."/>
            <person name="Trujillo M."/>
            <person name="Vilcinskas A."/>
        </authorList>
    </citation>
    <scope>NUCLEOTIDE SEQUENCE</scope>
    <source>
        <strain evidence="1">G127AT</strain>
    </source>
</reference>
<dbReference type="Gene3D" id="3.20.20.140">
    <property type="entry name" value="Metal-dependent hydrolases"/>
    <property type="match status" value="1"/>
</dbReference>
<evidence type="ECO:0000313" key="2">
    <source>
        <dbReference type="Proteomes" id="UP000671914"/>
    </source>
</evidence>
<organism evidence="1 2">
    <name type="scientific">Agromyces archimandritae</name>
    <dbReference type="NCBI Taxonomy" id="2781962"/>
    <lineage>
        <taxon>Bacteria</taxon>
        <taxon>Bacillati</taxon>
        <taxon>Actinomycetota</taxon>
        <taxon>Actinomycetes</taxon>
        <taxon>Micrococcales</taxon>
        <taxon>Microbacteriaceae</taxon>
        <taxon>Agromyces</taxon>
    </lineage>
</organism>
<proteinExistence type="predicted"/>
<dbReference type="Pfam" id="PF01244">
    <property type="entry name" value="Peptidase_M19"/>
    <property type="match status" value="1"/>
</dbReference>
<dbReference type="RefSeq" id="WP_210901338.1">
    <property type="nucleotide sequence ID" value="NZ_CP071696.1"/>
</dbReference>
<gene>
    <name evidence="1" type="ORF">G127AT_06890</name>
</gene>
<dbReference type="EMBL" id="CP071696">
    <property type="protein sequence ID" value="QTX05910.1"/>
    <property type="molecule type" value="Genomic_DNA"/>
</dbReference>
<dbReference type="PANTHER" id="PTHR10443:SF12">
    <property type="entry name" value="DIPEPTIDASE"/>
    <property type="match status" value="1"/>
</dbReference>
<sequence>MTDAIPVFDGHNDLPWTARTERGYSVEGIDDTRLTVHTDIPKLRAGGVAAQFWSAYVHTDLSGPGVVTATLEQIDFIHRMAARYPEAFRIAATADAARAAIADGRIASMIGVEGGHQIDDSLAVLRSYARLGARYLTLTWNAHTSWADTAALPPEHGGLTGFGREVVAEMNRIGMLVDLAHVSTDTARDALDASTLPVIVSHSGAAALNPHPRNQPDDVIARVAAGGGVYMVAFVPSFLTVERYEWVLAGEDGPAPVVTIADVADHVDHVREVAGIDAVGLGADYDGTDAMPEGLGSVADYPALFDELRRRGWSDAELVKLGSGNVLRVIDASDGAYRAFLAEGAA</sequence>